<dbReference type="GO" id="GO:0006508">
    <property type="term" value="P:proteolysis"/>
    <property type="evidence" value="ECO:0007669"/>
    <property type="project" value="UniProtKB-KW"/>
</dbReference>
<evidence type="ECO:0000259" key="10">
    <source>
        <dbReference type="Pfam" id="PF04389"/>
    </source>
</evidence>
<dbReference type="SUPFAM" id="SSF53187">
    <property type="entry name" value="Zn-dependent exopeptidases"/>
    <property type="match status" value="1"/>
</dbReference>
<evidence type="ECO:0000256" key="3">
    <source>
        <dbReference type="ARBA" id="ARBA00022670"/>
    </source>
</evidence>
<comment type="similarity">
    <text evidence="8">Belongs to the peptidase M28 family. M28E subfamily.</text>
</comment>
<keyword evidence="6 9" id="KW-0378">Hydrolase</keyword>
<comment type="cofactor">
    <cofactor evidence="1">
        <name>Zn(2+)</name>
        <dbReference type="ChEBI" id="CHEBI:29105"/>
    </cofactor>
</comment>
<evidence type="ECO:0000256" key="9">
    <source>
        <dbReference type="RuleBase" id="RU361240"/>
    </source>
</evidence>
<evidence type="ECO:0000256" key="8">
    <source>
        <dbReference type="ARBA" id="ARBA00043962"/>
    </source>
</evidence>
<dbReference type="HOGENOM" id="CLU_1366079_0_0_1"/>
<evidence type="ECO:0000256" key="2">
    <source>
        <dbReference type="ARBA" id="ARBA00022438"/>
    </source>
</evidence>
<evidence type="ECO:0000256" key="4">
    <source>
        <dbReference type="ARBA" id="ARBA00022723"/>
    </source>
</evidence>
<reference evidence="11 12" key="1">
    <citation type="journal article" date="2009" name="Nature">
        <title>Evolution of pathogenicity and sexual reproduction in eight Candida genomes.</title>
        <authorList>
            <person name="Butler G."/>
            <person name="Rasmussen M.D."/>
            <person name="Lin M.F."/>
            <person name="Santos M.A."/>
            <person name="Sakthikumar S."/>
            <person name="Munro C.A."/>
            <person name="Rheinbay E."/>
            <person name="Grabherr M."/>
            <person name="Forche A."/>
            <person name="Reedy J.L."/>
            <person name="Agrafioti I."/>
            <person name="Arnaud M.B."/>
            <person name="Bates S."/>
            <person name="Brown A.J."/>
            <person name="Brunke S."/>
            <person name="Costanzo M.C."/>
            <person name="Fitzpatrick D.A."/>
            <person name="de Groot P.W."/>
            <person name="Harris D."/>
            <person name="Hoyer L.L."/>
            <person name="Hube B."/>
            <person name="Klis F.M."/>
            <person name="Kodira C."/>
            <person name="Lennard N."/>
            <person name="Logue M.E."/>
            <person name="Martin R."/>
            <person name="Neiman A.M."/>
            <person name="Nikolaou E."/>
            <person name="Quail M.A."/>
            <person name="Quinn J."/>
            <person name="Santos M.C."/>
            <person name="Schmitzberger F.F."/>
            <person name="Sherlock G."/>
            <person name="Shah P."/>
            <person name="Silverstein K.A."/>
            <person name="Skrzypek M.S."/>
            <person name="Soll D."/>
            <person name="Staggs R."/>
            <person name="Stansfield I."/>
            <person name="Stumpf M.P."/>
            <person name="Sudbery P.E."/>
            <person name="Srikantha T."/>
            <person name="Zeng Q."/>
            <person name="Berman J."/>
            <person name="Berriman M."/>
            <person name="Heitman J."/>
            <person name="Gow N.A."/>
            <person name="Lorenz M.C."/>
            <person name="Birren B.W."/>
            <person name="Kellis M."/>
            <person name="Cuomo C.A."/>
        </authorList>
    </citation>
    <scope>NUCLEOTIDE SEQUENCE [LARGE SCALE GENOMIC DNA]</scope>
    <source>
        <strain evidence="12">ATCC MYA-3404 / T1</strain>
    </source>
</reference>
<protein>
    <recommendedName>
        <fullName evidence="9">Peptide hydrolase</fullName>
        <ecNumber evidence="9">3.4.-.-</ecNumber>
    </recommendedName>
</protein>
<dbReference type="InterPro" id="IPR045175">
    <property type="entry name" value="M28_fam"/>
</dbReference>
<keyword evidence="3 9" id="KW-0645">Protease</keyword>
<dbReference type="Gene3D" id="3.40.630.10">
    <property type="entry name" value="Zn peptidases"/>
    <property type="match status" value="1"/>
</dbReference>
<dbReference type="InterPro" id="IPR007484">
    <property type="entry name" value="Peptidase_M28"/>
</dbReference>
<name>C5MFH1_CANTT</name>
<feature type="domain" description="Peptidase M28" evidence="10">
    <location>
        <begin position="20"/>
        <end position="187"/>
    </location>
</feature>
<sequence>MIVNKFNHKGWNQYSNIARNPGQVDDKVVVGTHRDSVNLNLPMDLPSPGAYDDTSGSITILEAYNLIFDQIKRENFTPYNTLEFHWYSAEEIGLLESHEIYNHYANINTLVTGMFQQDMSGFTRGTIDSSSEIHFGMATDFVSPELTKFVQLIIDTYTDIPYRTDEFGYITSDHGSANKSGYPSAFMMEALPQSLKAKDN</sequence>
<dbReference type="GO" id="GO:0046872">
    <property type="term" value="F:metal ion binding"/>
    <property type="evidence" value="ECO:0007669"/>
    <property type="project" value="UniProtKB-KW"/>
</dbReference>
<evidence type="ECO:0000256" key="5">
    <source>
        <dbReference type="ARBA" id="ARBA00022729"/>
    </source>
</evidence>
<dbReference type="KEGG" id="ctp:CTRG_04814"/>
<evidence type="ECO:0000256" key="6">
    <source>
        <dbReference type="ARBA" id="ARBA00022801"/>
    </source>
</evidence>
<keyword evidence="12" id="KW-1185">Reference proteome</keyword>
<keyword evidence="5" id="KW-0732">Signal</keyword>
<dbReference type="OrthoDB" id="2214at2759"/>
<dbReference type="Pfam" id="PF04389">
    <property type="entry name" value="Peptidase_M28"/>
    <property type="match status" value="1"/>
</dbReference>
<dbReference type="VEuPathDB" id="FungiDB:CTRG_04814"/>
<dbReference type="eggNOG" id="KOG2195">
    <property type="taxonomic scope" value="Eukaryota"/>
</dbReference>
<dbReference type="PANTHER" id="PTHR12147">
    <property type="entry name" value="METALLOPEPTIDASE M28 FAMILY MEMBER"/>
    <property type="match status" value="1"/>
</dbReference>
<keyword evidence="2" id="KW-0031">Aminopeptidase</keyword>
<evidence type="ECO:0000313" key="12">
    <source>
        <dbReference type="Proteomes" id="UP000002037"/>
    </source>
</evidence>
<evidence type="ECO:0000256" key="7">
    <source>
        <dbReference type="ARBA" id="ARBA00022833"/>
    </source>
</evidence>
<organism evidence="11 12">
    <name type="scientific">Candida tropicalis (strain ATCC MYA-3404 / T1)</name>
    <name type="common">Yeast</name>
    <dbReference type="NCBI Taxonomy" id="294747"/>
    <lineage>
        <taxon>Eukaryota</taxon>
        <taxon>Fungi</taxon>
        <taxon>Dikarya</taxon>
        <taxon>Ascomycota</taxon>
        <taxon>Saccharomycotina</taxon>
        <taxon>Pichiomycetes</taxon>
        <taxon>Debaryomycetaceae</taxon>
        <taxon>Candida/Lodderomyces clade</taxon>
        <taxon>Candida</taxon>
    </lineage>
</organism>
<keyword evidence="7 9" id="KW-0862">Zinc</keyword>
<evidence type="ECO:0000256" key="1">
    <source>
        <dbReference type="ARBA" id="ARBA00001947"/>
    </source>
</evidence>
<evidence type="ECO:0000313" key="11">
    <source>
        <dbReference type="EMBL" id="EER32031.1"/>
    </source>
</evidence>
<dbReference type="EC" id="3.4.-.-" evidence="9"/>
<dbReference type="Proteomes" id="UP000002037">
    <property type="component" value="Unassembled WGS sequence"/>
</dbReference>
<dbReference type="EMBL" id="GG692400">
    <property type="protein sequence ID" value="EER32031.1"/>
    <property type="molecule type" value="Genomic_DNA"/>
</dbReference>
<dbReference type="STRING" id="294747.C5MFH1"/>
<accession>C5MFH1</accession>
<proteinExistence type="inferred from homology"/>
<dbReference type="GeneID" id="8296525"/>
<gene>
    <name evidence="11" type="ORF">CTRG_04814</name>
</gene>
<keyword evidence="4 9" id="KW-0479">Metal-binding</keyword>
<dbReference type="PANTHER" id="PTHR12147:SF56">
    <property type="entry name" value="AMINOPEPTIDASE YDR415C-RELATED"/>
    <property type="match status" value="1"/>
</dbReference>
<dbReference type="GO" id="GO:0008235">
    <property type="term" value="F:metalloexopeptidase activity"/>
    <property type="evidence" value="ECO:0007669"/>
    <property type="project" value="InterPro"/>
</dbReference>
<dbReference type="AlphaFoldDB" id="C5MFH1"/>
<dbReference type="RefSeq" id="XP_002550516.1">
    <property type="nucleotide sequence ID" value="XM_002550470.1"/>
</dbReference>
<dbReference type="GO" id="GO:0004177">
    <property type="term" value="F:aminopeptidase activity"/>
    <property type="evidence" value="ECO:0007669"/>
    <property type="project" value="UniProtKB-KW"/>
</dbReference>